<name>A0A2M9BDH6_9ACTN</name>
<dbReference type="PANTHER" id="PTHR30136:SF24">
    <property type="entry name" value="HTH-TYPE TRANSCRIPTIONAL REPRESSOR ALLR"/>
    <property type="match status" value="1"/>
</dbReference>
<dbReference type="InterPro" id="IPR014757">
    <property type="entry name" value="Tscrpt_reg_IclR_C"/>
</dbReference>
<feature type="domain" description="HTH iclR-type" evidence="4">
    <location>
        <begin position="11"/>
        <end position="73"/>
    </location>
</feature>
<dbReference type="PROSITE" id="PS51078">
    <property type="entry name" value="ICLR_ED"/>
    <property type="match status" value="1"/>
</dbReference>
<dbReference type="PROSITE" id="PS51077">
    <property type="entry name" value="HTH_ICLR"/>
    <property type="match status" value="1"/>
</dbReference>
<feature type="domain" description="IclR-ED" evidence="5">
    <location>
        <begin position="74"/>
        <end position="256"/>
    </location>
</feature>
<dbReference type="Gene3D" id="3.30.450.40">
    <property type="match status" value="1"/>
</dbReference>
<dbReference type="InterPro" id="IPR036388">
    <property type="entry name" value="WH-like_DNA-bd_sf"/>
</dbReference>
<sequence>MGNEPSGRGVSTSVVHAFEILDQVAAAGSEGITLAALSGGASKARSTTHRYVTTLLQLGVLCRDDGGRLHLGARLLALATELLDGDILRSVAKPILATLGAETGETVHLGVPTGGQITYIDKVESSHSVRLVSGIGHQIALYCTSMGKAVLSRLPPEDLDAVLASPRPAVTAHTLTGRDELLAELARIRASGVSMDAEENELGVCCVGAAVVDRRSRPVAAISVSGPAARMTASRRAEIAPLVRDAARAIEEALGYRGRVPAPVPGAPTEASR</sequence>
<dbReference type="SUPFAM" id="SSF55781">
    <property type="entry name" value="GAF domain-like"/>
    <property type="match status" value="1"/>
</dbReference>
<dbReference type="Pfam" id="PF01614">
    <property type="entry name" value="IclR_C"/>
    <property type="match status" value="1"/>
</dbReference>
<dbReference type="EMBL" id="PGEZ01000001">
    <property type="protein sequence ID" value="PJJ56010.1"/>
    <property type="molecule type" value="Genomic_DNA"/>
</dbReference>
<keyword evidence="7" id="KW-1185">Reference proteome</keyword>
<evidence type="ECO:0000259" key="5">
    <source>
        <dbReference type="PROSITE" id="PS51078"/>
    </source>
</evidence>
<keyword evidence="3" id="KW-0804">Transcription</keyword>
<dbReference type="Gene3D" id="1.10.10.10">
    <property type="entry name" value="Winged helix-like DNA-binding domain superfamily/Winged helix DNA-binding domain"/>
    <property type="match status" value="1"/>
</dbReference>
<dbReference type="PANTHER" id="PTHR30136">
    <property type="entry name" value="HELIX-TURN-HELIX TRANSCRIPTIONAL REGULATOR, ICLR FAMILY"/>
    <property type="match status" value="1"/>
</dbReference>
<keyword evidence="2" id="KW-0238">DNA-binding</keyword>
<dbReference type="Proteomes" id="UP000230842">
    <property type="component" value="Unassembled WGS sequence"/>
</dbReference>
<gene>
    <name evidence="6" type="ORF">CLV56_0214</name>
</gene>
<dbReference type="SUPFAM" id="SSF46785">
    <property type="entry name" value="Winged helix' DNA-binding domain"/>
    <property type="match status" value="1"/>
</dbReference>
<dbReference type="InterPro" id="IPR005471">
    <property type="entry name" value="Tscrpt_reg_IclR_N"/>
</dbReference>
<reference evidence="6 7" key="1">
    <citation type="submission" date="2017-11" db="EMBL/GenBank/DDBJ databases">
        <title>Genomic Encyclopedia of Archaeal and Bacterial Type Strains, Phase II (KMG-II): From Individual Species to Whole Genera.</title>
        <authorList>
            <person name="Goeker M."/>
        </authorList>
    </citation>
    <scope>NUCLEOTIDE SEQUENCE [LARGE SCALE GENOMIC DNA]</scope>
    <source>
        <strain evidence="6 7">DSM 27763</strain>
    </source>
</reference>
<evidence type="ECO:0000313" key="6">
    <source>
        <dbReference type="EMBL" id="PJJ56010.1"/>
    </source>
</evidence>
<dbReference type="GO" id="GO:0003677">
    <property type="term" value="F:DNA binding"/>
    <property type="evidence" value="ECO:0007669"/>
    <property type="project" value="UniProtKB-KW"/>
</dbReference>
<comment type="caution">
    <text evidence="6">The sequence shown here is derived from an EMBL/GenBank/DDBJ whole genome shotgun (WGS) entry which is preliminary data.</text>
</comment>
<dbReference type="OrthoDB" id="8479143at2"/>
<dbReference type="InterPro" id="IPR029016">
    <property type="entry name" value="GAF-like_dom_sf"/>
</dbReference>
<dbReference type="Pfam" id="PF09339">
    <property type="entry name" value="HTH_IclR"/>
    <property type="match status" value="1"/>
</dbReference>
<dbReference type="RefSeq" id="WP_100414248.1">
    <property type="nucleotide sequence ID" value="NZ_PGEZ01000001.1"/>
</dbReference>
<evidence type="ECO:0000313" key="7">
    <source>
        <dbReference type="Proteomes" id="UP000230842"/>
    </source>
</evidence>
<dbReference type="GO" id="GO:0045892">
    <property type="term" value="P:negative regulation of DNA-templated transcription"/>
    <property type="evidence" value="ECO:0007669"/>
    <property type="project" value="TreeGrafter"/>
</dbReference>
<evidence type="ECO:0000256" key="2">
    <source>
        <dbReference type="ARBA" id="ARBA00023125"/>
    </source>
</evidence>
<evidence type="ECO:0000256" key="3">
    <source>
        <dbReference type="ARBA" id="ARBA00023163"/>
    </source>
</evidence>
<dbReference type="AlphaFoldDB" id="A0A2M9BDH6"/>
<dbReference type="InterPro" id="IPR050707">
    <property type="entry name" value="HTH_MetabolicPath_Reg"/>
</dbReference>
<dbReference type="GO" id="GO:0003700">
    <property type="term" value="F:DNA-binding transcription factor activity"/>
    <property type="evidence" value="ECO:0007669"/>
    <property type="project" value="TreeGrafter"/>
</dbReference>
<dbReference type="InterPro" id="IPR036390">
    <property type="entry name" value="WH_DNA-bd_sf"/>
</dbReference>
<protein>
    <submittedName>
        <fullName evidence="6">IclR family acetate operon transcriptional repressor</fullName>
    </submittedName>
</protein>
<dbReference type="SMART" id="SM00346">
    <property type="entry name" value="HTH_ICLR"/>
    <property type="match status" value="1"/>
</dbReference>
<proteinExistence type="predicted"/>
<accession>A0A2M9BDH6</accession>
<organism evidence="6 7">
    <name type="scientific">Mumia flava</name>
    <dbReference type="NCBI Taxonomy" id="1348852"/>
    <lineage>
        <taxon>Bacteria</taxon>
        <taxon>Bacillati</taxon>
        <taxon>Actinomycetota</taxon>
        <taxon>Actinomycetes</taxon>
        <taxon>Propionibacteriales</taxon>
        <taxon>Nocardioidaceae</taxon>
        <taxon>Mumia</taxon>
    </lineage>
</organism>
<keyword evidence="1" id="KW-0805">Transcription regulation</keyword>
<evidence type="ECO:0000256" key="1">
    <source>
        <dbReference type="ARBA" id="ARBA00023015"/>
    </source>
</evidence>
<evidence type="ECO:0000259" key="4">
    <source>
        <dbReference type="PROSITE" id="PS51077"/>
    </source>
</evidence>